<reference evidence="1 2" key="1">
    <citation type="submission" date="2023-01" db="EMBL/GenBank/DDBJ databases">
        <title>Analysis of 21 Apiospora genomes using comparative genomics revels a genus with tremendous synthesis potential of carbohydrate active enzymes and secondary metabolites.</title>
        <authorList>
            <person name="Sorensen T."/>
        </authorList>
    </citation>
    <scope>NUCLEOTIDE SEQUENCE [LARGE SCALE GENOMIC DNA]</scope>
    <source>
        <strain evidence="1 2">CBS 117206</strain>
    </source>
</reference>
<organism evidence="1 2">
    <name type="scientific">Apiospora kogelbergensis</name>
    <dbReference type="NCBI Taxonomy" id="1337665"/>
    <lineage>
        <taxon>Eukaryota</taxon>
        <taxon>Fungi</taxon>
        <taxon>Dikarya</taxon>
        <taxon>Ascomycota</taxon>
        <taxon>Pezizomycotina</taxon>
        <taxon>Sordariomycetes</taxon>
        <taxon>Xylariomycetidae</taxon>
        <taxon>Amphisphaeriales</taxon>
        <taxon>Apiosporaceae</taxon>
        <taxon>Apiospora</taxon>
    </lineage>
</organism>
<accession>A0AAW0QSH7</accession>
<evidence type="ECO:0000313" key="2">
    <source>
        <dbReference type="Proteomes" id="UP001392437"/>
    </source>
</evidence>
<keyword evidence="2" id="KW-1185">Reference proteome</keyword>
<sequence>MNNLIVADYTYQVEDVNSQYKGNSLIFLSCPLAFATIGSEYSMTIQNKPTMMASFMSRKKLQRPDGDIEILSLSGNGVYFERQMADDWYRATVTSGTMTRTSSEEIEKRAGIFAAPKG</sequence>
<protein>
    <submittedName>
        <fullName evidence="1">Uncharacterized protein</fullName>
    </submittedName>
</protein>
<name>A0AAW0QSH7_9PEZI</name>
<comment type="caution">
    <text evidence="1">The sequence shown here is derived from an EMBL/GenBank/DDBJ whole genome shotgun (WGS) entry which is preliminary data.</text>
</comment>
<proteinExistence type="predicted"/>
<gene>
    <name evidence="1" type="ORF">PG999_009005</name>
</gene>
<evidence type="ECO:0000313" key="1">
    <source>
        <dbReference type="EMBL" id="KAK8105646.1"/>
    </source>
</evidence>
<dbReference type="EMBL" id="JAQQWP010000008">
    <property type="protein sequence ID" value="KAK8105646.1"/>
    <property type="molecule type" value="Genomic_DNA"/>
</dbReference>
<dbReference type="AlphaFoldDB" id="A0AAW0QSH7"/>
<dbReference type="Proteomes" id="UP001392437">
    <property type="component" value="Unassembled WGS sequence"/>
</dbReference>